<reference evidence="4 5" key="1">
    <citation type="journal article" date="2012" name="J. Bacteriol.">
        <title>Draft Genome Sequence of the Soil Bacterium Burkholderia terrae Strain BS001, Which Interacts with Fungal Surface Structures.</title>
        <authorList>
            <person name="Nazir R."/>
            <person name="Hansen M.A."/>
            <person name="Sorensen S."/>
            <person name="van Elsas J.D."/>
        </authorList>
    </citation>
    <scope>NUCLEOTIDE SEQUENCE [LARGE SCALE GENOMIC DNA]</scope>
    <source>
        <strain evidence="4 5">BS001</strain>
    </source>
</reference>
<dbReference type="Proteomes" id="UP000004980">
    <property type="component" value="Unassembled WGS sequence"/>
</dbReference>
<dbReference type="InterPro" id="IPR008331">
    <property type="entry name" value="Ferritin_DPS_dom"/>
</dbReference>
<organism evidence="4 5">
    <name type="scientific">Paraburkholderia hospita</name>
    <dbReference type="NCBI Taxonomy" id="169430"/>
    <lineage>
        <taxon>Bacteria</taxon>
        <taxon>Pseudomonadati</taxon>
        <taxon>Pseudomonadota</taxon>
        <taxon>Betaproteobacteria</taxon>
        <taxon>Burkholderiales</taxon>
        <taxon>Burkholderiaceae</taxon>
        <taxon>Paraburkholderia</taxon>
    </lineage>
</organism>
<dbReference type="PRINTS" id="PR01346">
    <property type="entry name" value="HELNAPAPROT"/>
</dbReference>
<accession>A0ABN0FT11</accession>
<dbReference type="CDD" id="cd01043">
    <property type="entry name" value="DPS"/>
    <property type="match status" value="1"/>
</dbReference>
<dbReference type="PANTHER" id="PTHR42932:SF3">
    <property type="entry name" value="DNA PROTECTION DURING STARVATION PROTEIN"/>
    <property type="match status" value="1"/>
</dbReference>
<evidence type="ECO:0000313" key="4">
    <source>
        <dbReference type="EMBL" id="EIN01915.1"/>
    </source>
</evidence>
<protein>
    <submittedName>
        <fullName evidence="4">Ferritin Dps family protein</fullName>
    </submittedName>
</protein>
<dbReference type="InterPro" id="IPR012347">
    <property type="entry name" value="Ferritin-like"/>
</dbReference>
<name>A0ABN0FT11_9BURK</name>
<gene>
    <name evidence="4" type="ORF">WQE_06657</name>
</gene>
<dbReference type="InterPro" id="IPR002177">
    <property type="entry name" value="DPS_DNA-bd"/>
</dbReference>
<evidence type="ECO:0000256" key="1">
    <source>
        <dbReference type="ARBA" id="ARBA00009497"/>
    </source>
</evidence>
<evidence type="ECO:0000256" key="2">
    <source>
        <dbReference type="RuleBase" id="RU003875"/>
    </source>
</evidence>
<feature type="domain" description="Ferritin/DPS" evidence="3">
    <location>
        <begin position="50"/>
        <end position="183"/>
    </location>
</feature>
<comment type="similarity">
    <text evidence="1 2">Belongs to the Dps family.</text>
</comment>
<dbReference type="InterPro" id="IPR009078">
    <property type="entry name" value="Ferritin-like_SF"/>
</dbReference>
<dbReference type="Pfam" id="PF00210">
    <property type="entry name" value="Ferritin"/>
    <property type="match status" value="1"/>
</dbReference>
<keyword evidence="5" id="KW-1185">Reference proteome</keyword>
<sequence length="188" mass="21182">MFDDAATLQAASASHSWNTVMSHSYAFVDAIPAAQFRPFSEHAVEDISSHLNPLLADVFALYLKTKNFHWRMFGPQFRDCHLLLDEQGERIFEITDAIAERVRMIGGTTLHSISDIARLQRLAENDVPAAPPQQMLAELRADNLRLAAFMLSAHAACEKHHDIATASLLENWIADAQRRARFLLEAMR</sequence>
<evidence type="ECO:0000313" key="5">
    <source>
        <dbReference type="Proteomes" id="UP000004980"/>
    </source>
</evidence>
<dbReference type="EMBL" id="AKAU01000051">
    <property type="protein sequence ID" value="EIN01915.1"/>
    <property type="molecule type" value="Genomic_DNA"/>
</dbReference>
<proteinExistence type="inferred from homology"/>
<dbReference type="SUPFAM" id="SSF47240">
    <property type="entry name" value="Ferritin-like"/>
    <property type="match status" value="1"/>
</dbReference>
<comment type="caution">
    <text evidence="4">The sequence shown here is derived from an EMBL/GenBank/DDBJ whole genome shotgun (WGS) entry which is preliminary data.</text>
</comment>
<dbReference type="PANTHER" id="PTHR42932">
    <property type="entry name" value="GENERAL STRESS PROTEIN 20U"/>
    <property type="match status" value="1"/>
</dbReference>
<dbReference type="Gene3D" id="1.20.1260.10">
    <property type="match status" value="1"/>
</dbReference>
<evidence type="ECO:0000259" key="3">
    <source>
        <dbReference type="Pfam" id="PF00210"/>
    </source>
</evidence>